<dbReference type="Proteomes" id="UP000805193">
    <property type="component" value="Unassembled WGS sequence"/>
</dbReference>
<proteinExistence type="predicted"/>
<name>A0AC60NV85_IXOPE</name>
<protein>
    <submittedName>
        <fullName evidence="1">Uncharacterized protein</fullName>
    </submittedName>
</protein>
<accession>A0AC60NV85</accession>
<evidence type="ECO:0000313" key="2">
    <source>
        <dbReference type="Proteomes" id="UP000805193"/>
    </source>
</evidence>
<gene>
    <name evidence="1" type="ORF">HPB47_011814</name>
</gene>
<sequence length="187" mass="20023">MPHNRATAHAQKAFHSAADKDGSAQKAIFAKAYRRGSELEIFAYRITLVCTLCRRLYVDEAAEGPRSGRSGAPLLGGAGEEDSASDCSFKNPAEKPSLTMAVNVPGVVSLVIFYVVILAVGIWAGRKSKKTGSGGSCRRGYARRPEHRHFPTWVGGGYINGTAEVLYTSGIIWCQAPFGYALSLVIG</sequence>
<comment type="caution">
    <text evidence="1">The sequence shown here is derived from an EMBL/GenBank/DDBJ whole genome shotgun (WGS) entry which is preliminary data.</text>
</comment>
<keyword evidence="2" id="KW-1185">Reference proteome</keyword>
<organism evidence="1 2">
    <name type="scientific">Ixodes persulcatus</name>
    <name type="common">Taiga tick</name>
    <dbReference type="NCBI Taxonomy" id="34615"/>
    <lineage>
        <taxon>Eukaryota</taxon>
        <taxon>Metazoa</taxon>
        <taxon>Ecdysozoa</taxon>
        <taxon>Arthropoda</taxon>
        <taxon>Chelicerata</taxon>
        <taxon>Arachnida</taxon>
        <taxon>Acari</taxon>
        <taxon>Parasitiformes</taxon>
        <taxon>Ixodida</taxon>
        <taxon>Ixodoidea</taxon>
        <taxon>Ixodidae</taxon>
        <taxon>Ixodinae</taxon>
        <taxon>Ixodes</taxon>
    </lineage>
</organism>
<evidence type="ECO:0000313" key="1">
    <source>
        <dbReference type="EMBL" id="KAG0411071.1"/>
    </source>
</evidence>
<reference evidence="1 2" key="1">
    <citation type="journal article" date="2020" name="Cell">
        <title>Large-Scale Comparative Analyses of Tick Genomes Elucidate Their Genetic Diversity and Vector Capacities.</title>
        <authorList>
            <consortium name="Tick Genome and Microbiome Consortium (TIGMIC)"/>
            <person name="Jia N."/>
            <person name="Wang J."/>
            <person name="Shi W."/>
            <person name="Du L."/>
            <person name="Sun Y."/>
            <person name="Zhan W."/>
            <person name="Jiang J.F."/>
            <person name="Wang Q."/>
            <person name="Zhang B."/>
            <person name="Ji P."/>
            <person name="Bell-Sakyi L."/>
            <person name="Cui X.M."/>
            <person name="Yuan T.T."/>
            <person name="Jiang B.G."/>
            <person name="Yang W.F."/>
            <person name="Lam T.T."/>
            <person name="Chang Q.C."/>
            <person name="Ding S.J."/>
            <person name="Wang X.J."/>
            <person name="Zhu J.G."/>
            <person name="Ruan X.D."/>
            <person name="Zhao L."/>
            <person name="Wei J.T."/>
            <person name="Ye R.Z."/>
            <person name="Que T.C."/>
            <person name="Du C.H."/>
            <person name="Zhou Y.H."/>
            <person name="Cheng J.X."/>
            <person name="Dai P.F."/>
            <person name="Guo W.B."/>
            <person name="Han X.H."/>
            <person name="Huang E.J."/>
            <person name="Li L.F."/>
            <person name="Wei W."/>
            <person name="Gao Y.C."/>
            <person name="Liu J.Z."/>
            <person name="Shao H.Z."/>
            <person name="Wang X."/>
            <person name="Wang C.C."/>
            <person name="Yang T.C."/>
            <person name="Huo Q.B."/>
            <person name="Li W."/>
            <person name="Chen H.Y."/>
            <person name="Chen S.E."/>
            <person name="Zhou L.G."/>
            <person name="Ni X.B."/>
            <person name="Tian J.H."/>
            <person name="Sheng Y."/>
            <person name="Liu T."/>
            <person name="Pan Y.S."/>
            <person name="Xia L.Y."/>
            <person name="Li J."/>
            <person name="Zhao F."/>
            <person name="Cao W.C."/>
        </authorList>
    </citation>
    <scope>NUCLEOTIDE SEQUENCE [LARGE SCALE GENOMIC DNA]</scope>
    <source>
        <strain evidence="1">Iper-2018</strain>
    </source>
</reference>
<dbReference type="EMBL" id="JABSTQ010011464">
    <property type="protein sequence ID" value="KAG0411071.1"/>
    <property type="molecule type" value="Genomic_DNA"/>
</dbReference>